<name>A0A0M0EIW2_KOMEU</name>
<comment type="caution">
    <text evidence="1">The sequence shown here is derived from an EMBL/GenBank/DDBJ whole genome shotgun (WGS) entry which is preliminary data.</text>
</comment>
<gene>
    <name evidence="1" type="ORF">KOEU_10380</name>
</gene>
<dbReference type="Pfam" id="PF05013">
    <property type="entry name" value="FGase"/>
    <property type="match status" value="1"/>
</dbReference>
<dbReference type="EMBL" id="LHUQ01000004">
    <property type="protein sequence ID" value="KON65199.1"/>
    <property type="molecule type" value="Genomic_DNA"/>
</dbReference>
<dbReference type="InterPro" id="IPR007709">
    <property type="entry name" value="N-FG_amidohydro"/>
</dbReference>
<evidence type="ECO:0000313" key="1">
    <source>
        <dbReference type="EMBL" id="KON65199.1"/>
    </source>
</evidence>
<dbReference type="STRING" id="33995.KOEU_10380"/>
<reference evidence="1" key="1">
    <citation type="submission" date="2015-08" db="EMBL/GenBank/DDBJ databases">
        <title>Draft genome sequence of Komagataeibacter europaeus CECT 8546 a cellulose producer strain from vinegar produced by the traditional method.</title>
        <authorList>
            <person name="Poehlein A."/>
            <person name="Valera M.J."/>
            <person name="Haack F.S."/>
            <person name="Mas A."/>
            <person name="Daniel R."/>
            <person name="Streit W.R."/>
            <person name="Mateo E."/>
        </authorList>
    </citation>
    <scope>NUCLEOTIDE SEQUENCE [LARGE SCALE GENOMIC DNA]</scope>
    <source>
        <strain evidence="1">CECT 8546</strain>
    </source>
</reference>
<dbReference type="AlphaFoldDB" id="A0A0M0EIW2"/>
<sequence>MRWLLLALSGGCNPCFKKNRIDRKAASCPYGRHVLYCLPARSHPGLSVAVTCGKNAVTEPAPPPFHIHCPDGVGTSVIVASPHSGRNYPPEFLRMSRLDARALRRSEDCYVDQLFASAPGQGATLLHATFPRAYCDANREAWELDPTMFREKLPDWCNTTSRKVRAGFGTIARLVSHDGPIYPRPLPFSEAEARIRTCWQPYHDALATLVADSVARHGCCILLDAHSMPVLKGRGAQPDFVLGNAWGTACSPQLTALVERTLLAHGYSVARNVPFAGGYVTRHYGRPRRGVQALQLEISRALYMDQDTLLPHAGFTALQAVLGDLVARLVQYGGMPGQQAAE</sequence>
<accession>A0A0M0EIW2</accession>
<dbReference type="PATRIC" id="fig|33995.3.peg.1137"/>
<protein>
    <submittedName>
        <fullName evidence="1">N-formylglutamate amidohydrolase</fullName>
    </submittedName>
</protein>
<evidence type="ECO:0000313" key="2">
    <source>
        <dbReference type="Proteomes" id="UP000037566"/>
    </source>
</evidence>
<proteinExistence type="predicted"/>
<dbReference type="GO" id="GO:0016787">
    <property type="term" value="F:hydrolase activity"/>
    <property type="evidence" value="ECO:0007669"/>
    <property type="project" value="UniProtKB-KW"/>
</dbReference>
<dbReference type="SUPFAM" id="SSF53187">
    <property type="entry name" value="Zn-dependent exopeptidases"/>
    <property type="match status" value="1"/>
</dbReference>
<organism evidence="1 2">
    <name type="scientific">Komagataeibacter europaeus</name>
    <name type="common">Gluconacetobacter europaeus</name>
    <dbReference type="NCBI Taxonomy" id="33995"/>
    <lineage>
        <taxon>Bacteria</taxon>
        <taxon>Pseudomonadati</taxon>
        <taxon>Pseudomonadota</taxon>
        <taxon>Alphaproteobacteria</taxon>
        <taxon>Acetobacterales</taxon>
        <taxon>Acetobacteraceae</taxon>
        <taxon>Komagataeibacter</taxon>
    </lineage>
</organism>
<dbReference type="Proteomes" id="UP000037566">
    <property type="component" value="Unassembled WGS sequence"/>
</dbReference>
<dbReference type="Gene3D" id="3.40.630.40">
    <property type="entry name" value="Zn-dependent exopeptidases"/>
    <property type="match status" value="1"/>
</dbReference>
<keyword evidence="2" id="KW-1185">Reference proteome</keyword>